<feature type="region of interest" description="Disordered" evidence="3">
    <location>
        <begin position="27"/>
        <end position="67"/>
    </location>
</feature>
<dbReference type="InterPro" id="IPR014710">
    <property type="entry name" value="RmlC-like_jellyroll"/>
</dbReference>
<dbReference type="InterPro" id="IPR011051">
    <property type="entry name" value="RmlC_Cupin_sf"/>
</dbReference>
<dbReference type="GO" id="GO:0046872">
    <property type="term" value="F:metal ion binding"/>
    <property type="evidence" value="ECO:0007669"/>
    <property type="project" value="UniProtKB-KW"/>
</dbReference>
<dbReference type="InterPro" id="IPR006311">
    <property type="entry name" value="TAT_signal"/>
</dbReference>
<dbReference type="RefSeq" id="WP_311794758.1">
    <property type="nucleotide sequence ID" value="NZ_JALDYZ010000022.1"/>
</dbReference>
<feature type="binding site" evidence="2">
    <location>
        <position position="171"/>
    </location>
    <ligand>
        <name>Mn(2+)</name>
        <dbReference type="ChEBI" id="CHEBI:29035"/>
        <label>1</label>
    </ligand>
</feature>
<keyword evidence="2" id="KW-0464">Manganese</keyword>
<evidence type="ECO:0000313" key="6">
    <source>
        <dbReference type="EMBL" id="MDI7925005.1"/>
    </source>
</evidence>
<dbReference type="InterPro" id="IPR051610">
    <property type="entry name" value="GPI/OXD"/>
</dbReference>
<feature type="binding site" evidence="2">
    <location>
        <position position="353"/>
    </location>
    <ligand>
        <name>Mn(2+)</name>
        <dbReference type="ChEBI" id="CHEBI:29035"/>
        <label>2</label>
    </ligand>
</feature>
<dbReference type="Proteomes" id="UP001161580">
    <property type="component" value="Unassembled WGS sequence"/>
</dbReference>
<dbReference type="CDD" id="cd20305">
    <property type="entry name" value="cupin_OxDC_C"/>
    <property type="match status" value="1"/>
</dbReference>
<feature type="binding site" evidence="2">
    <location>
        <position position="309"/>
    </location>
    <ligand>
        <name>Mn(2+)</name>
        <dbReference type="ChEBI" id="CHEBI:29035"/>
        <label>2</label>
    </ligand>
</feature>
<dbReference type="Gene3D" id="2.60.120.10">
    <property type="entry name" value="Jelly Rolls"/>
    <property type="match status" value="2"/>
</dbReference>
<dbReference type="EMBL" id="JALDYZ010000022">
    <property type="protein sequence ID" value="MDI7925005.1"/>
    <property type="molecule type" value="Genomic_DNA"/>
</dbReference>
<reference evidence="6" key="1">
    <citation type="submission" date="2022-03" db="EMBL/GenBank/DDBJ databases">
        <title>Fererhizobium litorale gen. nov., sp. nov., isolated from sandy sediments of the Sea of Japan seashore.</title>
        <authorList>
            <person name="Romanenko L."/>
            <person name="Kurilenko V."/>
            <person name="Otstavnykh N."/>
            <person name="Svetashev V."/>
            <person name="Tekutyeva L."/>
            <person name="Isaeva M."/>
            <person name="Mikhailov V."/>
        </authorList>
    </citation>
    <scope>NUCLEOTIDE SEQUENCE</scope>
    <source>
        <strain evidence="6">KMM 9576</strain>
    </source>
</reference>
<dbReference type="AlphaFoldDB" id="A0AAE3QJF0"/>
<feature type="domain" description="Cupin type-1" evidence="5">
    <location>
        <begin position="84"/>
        <end position="224"/>
    </location>
</feature>
<dbReference type="PROSITE" id="PS51318">
    <property type="entry name" value="TAT"/>
    <property type="match status" value="1"/>
</dbReference>
<feature type="chain" id="PRO_5042049862" evidence="4">
    <location>
        <begin position="28"/>
        <end position="415"/>
    </location>
</feature>
<feature type="binding site" evidence="2">
    <location>
        <position position="314"/>
    </location>
    <ligand>
        <name>Mn(2+)</name>
        <dbReference type="ChEBI" id="CHEBI:29035"/>
        <label>2</label>
    </ligand>
</feature>
<name>A0AAE3QJF0_9HYPH</name>
<evidence type="ECO:0000256" key="1">
    <source>
        <dbReference type="ARBA" id="ARBA00022723"/>
    </source>
</evidence>
<feature type="signal peptide" evidence="4">
    <location>
        <begin position="1"/>
        <end position="27"/>
    </location>
</feature>
<dbReference type="SUPFAM" id="SSF51182">
    <property type="entry name" value="RmlC-like cupins"/>
    <property type="match status" value="1"/>
</dbReference>
<protein>
    <submittedName>
        <fullName evidence="6">Cupin domain-containing protein</fullName>
    </submittedName>
</protein>
<dbReference type="InterPro" id="IPR017774">
    <property type="entry name" value="Bicupin_oxalate_deCO2ase/Oxase"/>
</dbReference>
<feature type="binding site" evidence="2">
    <location>
        <position position="126"/>
    </location>
    <ligand>
        <name>Mn(2+)</name>
        <dbReference type="ChEBI" id="CHEBI:29035"/>
        <label>1</label>
    </ligand>
</feature>
<organism evidence="6 7">
    <name type="scientific">Ferirhizobium litorale</name>
    <dbReference type="NCBI Taxonomy" id="2927786"/>
    <lineage>
        <taxon>Bacteria</taxon>
        <taxon>Pseudomonadati</taxon>
        <taxon>Pseudomonadota</taxon>
        <taxon>Alphaproteobacteria</taxon>
        <taxon>Hyphomicrobiales</taxon>
        <taxon>Rhizobiaceae</taxon>
        <taxon>Ferirhizobium</taxon>
    </lineage>
</organism>
<comment type="cofactor">
    <cofactor evidence="2">
        <name>Mn(2+)</name>
        <dbReference type="ChEBI" id="CHEBI:29035"/>
    </cofactor>
    <text evidence="2">Binds 2 manganese ions per subunit.</text>
</comment>
<keyword evidence="4" id="KW-0732">Signal</keyword>
<dbReference type="SMART" id="SM00835">
    <property type="entry name" value="Cupin_1"/>
    <property type="match status" value="2"/>
</dbReference>
<feature type="binding site" evidence="2">
    <location>
        <position position="128"/>
    </location>
    <ligand>
        <name>Mn(2+)</name>
        <dbReference type="ChEBI" id="CHEBI:29035"/>
        <label>1</label>
    </ligand>
</feature>
<keyword evidence="7" id="KW-1185">Reference proteome</keyword>
<dbReference type="InterPro" id="IPR006045">
    <property type="entry name" value="Cupin_1"/>
</dbReference>
<feature type="binding site" evidence="2">
    <location>
        <position position="132"/>
    </location>
    <ligand>
        <name>Mn(2+)</name>
        <dbReference type="ChEBI" id="CHEBI:29035"/>
        <label>1</label>
    </ligand>
</feature>
<dbReference type="PANTHER" id="PTHR35848">
    <property type="entry name" value="OXALATE-BINDING PROTEIN"/>
    <property type="match status" value="1"/>
</dbReference>
<evidence type="ECO:0000256" key="2">
    <source>
        <dbReference type="PIRSR" id="PIRSR617774-2"/>
    </source>
</evidence>
<accession>A0AAE3QJF0</accession>
<evidence type="ECO:0000259" key="5">
    <source>
        <dbReference type="SMART" id="SM00835"/>
    </source>
</evidence>
<feature type="domain" description="Cupin type-1" evidence="5">
    <location>
        <begin position="261"/>
        <end position="403"/>
    </location>
</feature>
<evidence type="ECO:0000256" key="4">
    <source>
        <dbReference type="SAM" id="SignalP"/>
    </source>
</evidence>
<dbReference type="CDD" id="cd20304">
    <property type="entry name" value="cupin_OxDC_N"/>
    <property type="match status" value="1"/>
</dbReference>
<dbReference type="PANTHER" id="PTHR35848:SF9">
    <property type="entry name" value="SLL1358 PROTEIN"/>
    <property type="match status" value="1"/>
</dbReference>
<gene>
    <name evidence="6" type="ORF">MRS75_23390</name>
</gene>
<evidence type="ECO:0000313" key="7">
    <source>
        <dbReference type="Proteomes" id="UP001161580"/>
    </source>
</evidence>
<evidence type="ECO:0000256" key="3">
    <source>
        <dbReference type="SAM" id="MobiDB-lite"/>
    </source>
</evidence>
<sequence length="415" mass="44716">MDPISRRTMLALGALGGTALASGAVNAATFGNPDQPPEGAINANPAGLSDPGPQNPALDSQFPSFESPPATDAGNMQLFWSSFNNAPKRIQNGGWARQVTVDSFPISTSVAGVNMRLGPGGVREMHWHRAAEWAIMTNGRCRITVLDPQGRAYVQDVGVGDLWYFPAGYPHSLQGLGPDGAEFVLVFDNGHQSEYSTLLVTDWLAHTEPDLLAANFGVPENVFKNIPLTDLWIFQGKEPGPLSIDQEAVASGGLPPEPFSFRLGAASPLKDNKSGNIKLADSKTFKVSKTIAAALETIKPGAVREMHWHPNADEWQYWIKGKGRMTVFDAGPQAQTADFNAGDVGYVKAQQGHIIQNTGTEDLILLAAFKTDEYQEISLSDWLTHTPPALVAQHFNIPVSELAKFPANQPAIMPQ</sequence>
<keyword evidence="1 2" id="KW-0479">Metal-binding</keyword>
<dbReference type="Pfam" id="PF00190">
    <property type="entry name" value="Cupin_1"/>
    <property type="match status" value="2"/>
</dbReference>
<comment type="caution">
    <text evidence="6">The sequence shown here is derived from an EMBL/GenBank/DDBJ whole genome shotgun (WGS) entry which is preliminary data.</text>
</comment>
<feature type="binding site" evidence="2">
    <location>
        <position position="307"/>
    </location>
    <ligand>
        <name>Mn(2+)</name>
        <dbReference type="ChEBI" id="CHEBI:29035"/>
        <label>2</label>
    </ligand>
</feature>
<dbReference type="GO" id="GO:0033609">
    <property type="term" value="P:oxalate metabolic process"/>
    <property type="evidence" value="ECO:0007669"/>
    <property type="project" value="InterPro"/>
</dbReference>
<dbReference type="NCBIfam" id="TIGR03404">
    <property type="entry name" value="bicupin_oxalic"/>
    <property type="match status" value="1"/>
</dbReference>
<proteinExistence type="predicted"/>